<dbReference type="InterPro" id="IPR011060">
    <property type="entry name" value="RibuloseP-bd_barrel"/>
</dbReference>
<evidence type="ECO:0000256" key="1">
    <source>
        <dbReference type="ARBA" id="ARBA00001164"/>
    </source>
</evidence>
<dbReference type="CDD" id="cd00405">
    <property type="entry name" value="PRAI"/>
    <property type="match status" value="1"/>
</dbReference>
<dbReference type="InterPro" id="IPR001240">
    <property type="entry name" value="PRAI_dom"/>
</dbReference>
<dbReference type="UniPathway" id="UPA00035">
    <property type="reaction ID" value="UER00042"/>
</dbReference>
<evidence type="ECO:0000313" key="11">
    <source>
        <dbReference type="EMBL" id="GGD16849.1"/>
    </source>
</evidence>
<keyword evidence="8 9" id="KW-0413">Isomerase</keyword>
<comment type="similarity">
    <text evidence="9">Belongs to the TrpF family.</text>
</comment>
<comment type="catalytic activity">
    <reaction evidence="1 9">
        <text>N-(5-phospho-beta-D-ribosyl)anthranilate = 1-(2-carboxyphenylamino)-1-deoxy-D-ribulose 5-phosphate</text>
        <dbReference type="Rhea" id="RHEA:21540"/>
        <dbReference type="ChEBI" id="CHEBI:18277"/>
        <dbReference type="ChEBI" id="CHEBI:58613"/>
        <dbReference type="EC" id="5.3.1.24"/>
    </reaction>
</comment>
<protein>
    <recommendedName>
        <fullName evidence="4 9">N-(5'-phosphoribosyl)anthranilate isomerase</fullName>
        <shortName evidence="9">PRAI</shortName>
        <ecNumber evidence="3 9">5.3.1.24</ecNumber>
    </recommendedName>
</protein>
<dbReference type="PANTHER" id="PTHR42894:SF1">
    <property type="entry name" value="N-(5'-PHOSPHORIBOSYL)ANTHRANILATE ISOMERASE"/>
    <property type="match status" value="1"/>
</dbReference>
<sequence length="227" mass="23697">MSKLVKICGLTSTAMAREAVDAGADMIGLVFFEKSPRCVEPAQAAEIADAVRGEVSIVGLFVNPDMTRLADTIAEVPLTHIQLHGTEKPERVELIGQSFGLPVIKAIGVASREDVAAAEDAFAAHADMLLFDAKPPPYASRPGGNGVRFDVDILAGVKGETPWLLSGGLTPENVYDAIDAVQALAGFEGVDVSSGVESEPGVKEAKLVSDFVGAVRAAASDYMDKDA</sequence>
<dbReference type="EC" id="5.3.1.24" evidence="3 9"/>
<evidence type="ECO:0000256" key="2">
    <source>
        <dbReference type="ARBA" id="ARBA00004664"/>
    </source>
</evidence>
<dbReference type="GO" id="GO:0004640">
    <property type="term" value="F:phosphoribosylanthranilate isomerase activity"/>
    <property type="evidence" value="ECO:0007669"/>
    <property type="project" value="UniProtKB-UniRule"/>
</dbReference>
<evidence type="ECO:0000256" key="8">
    <source>
        <dbReference type="ARBA" id="ARBA00023235"/>
    </source>
</evidence>
<dbReference type="NCBIfam" id="NF002295">
    <property type="entry name" value="PRK01222.1-1"/>
    <property type="match status" value="1"/>
</dbReference>
<evidence type="ECO:0000256" key="9">
    <source>
        <dbReference type="HAMAP-Rule" id="MF_00135"/>
    </source>
</evidence>
<dbReference type="InterPro" id="IPR013785">
    <property type="entry name" value="Aldolase_TIM"/>
</dbReference>
<dbReference type="EMBL" id="BMGH01000001">
    <property type="protein sequence ID" value="GGD16849.1"/>
    <property type="molecule type" value="Genomic_DNA"/>
</dbReference>
<dbReference type="PANTHER" id="PTHR42894">
    <property type="entry name" value="N-(5'-PHOSPHORIBOSYL)ANTHRANILATE ISOMERASE"/>
    <property type="match status" value="1"/>
</dbReference>
<keyword evidence="5 9" id="KW-0028">Amino-acid biosynthesis</keyword>
<keyword evidence="12" id="KW-1185">Reference proteome</keyword>
<keyword evidence="6 9" id="KW-0822">Tryptophan biosynthesis</keyword>
<gene>
    <name evidence="9 11" type="primary">trpF</name>
    <name evidence="11" type="ORF">GCM10011342_26990</name>
</gene>
<evidence type="ECO:0000256" key="3">
    <source>
        <dbReference type="ARBA" id="ARBA00012572"/>
    </source>
</evidence>
<evidence type="ECO:0000313" key="12">
    <source>
        <dbReference type="Proteomes" id="UP000613582"/>
    </source>
</evidence>
<dbReference type="AlphaFoldDB" id="A0A8J2V7U3"/>
<reference evidence="11" key="2">
    <citation type="submission" date="2020-09" db="EMBL/GenBank/DDBJ databases">
        <authorList>
            <person name="Sun Q."/>
            <person name="Zhou Y."/>
        </authorList>
    </citation>
    <scope>NUCLEOTIDE SEQUENCE</scope>
    <source>
        <strain evidence="11">CGMCC 1.12921</strain>
    </source>
</reference>
<evidence type="ECO:0000256" key="6">
    <source>
        <dbReference type="ARBA" id="ARBA00022822"/>
    </source>
</evidence>
<dbReference type="RefSeq" id="WP_188157910.1">
    <property type="nucleotide sequence ID" value="NZ_BMGH01000001.1"/>
</dbReference>
<comment type="pathway">
    <text evidence="2 9">Amino-acid biosynthesis; L-tryptophan biosynthesis; L-tryptophan from chorismate: step 3/5.</text>
</comment>
<name>A0A8J2V7U3_9PROT</name>
<keyword evidence="7 9" id="KW-0057">Aromatic amino acid biosynthesis</keyword>
<comment type="caution">
    <text evidence="11">The sequence shown here is derived from an EMBL/GenBank/DDBJ whole genome shotgun (WGS) entry which is preliminary data.</text>
</comment>
<evidence type="ECO:0000256" key="4">
    <source>
        <dbReference type="ARBA" id="ARBA00022272"/>
    </source>
</evidence>
<organism evidence="11 12">
    <name type="scientific">Aquisalinus flavus</name>
    <dbReference type="NCBI Taxonomy" id="1526572"/>
    <lineage>
        <taxon>Bacteria</taxon>
        <taxon>Pseudomonadati</taxon>
        <taxon>Pseudomonadota</taxon>
        <taxon>Alphaproteobacteria</taxon>
        <taxon>Parvularculales</taxon>
        <taxon>Parvularculaceae</taxon>
        <taxon>Aquisalinus</taxon>
    </lineage>
</organism>
<reference evidence="11" key="1">
    <citation type="journal article" date="2014" name="Int. J. Syst. Evol. Microbiol.">
        <title>Complete genome sequence of Corynebacterium casei LMG S-19264T (=DSM 44701T), isolated from a smear-ripened cheese.</title>
        <authorList>
            <consortium name="US DOE Joint Genome Institute (JGI-PGF)"/>
            <person name="Walter F."/>
            <person name="Albersmeier A."/>
            <person name="Kalinowski J."/>
            <person name="Ruckert C."/>
        </authorList>
    </citation>
    <scope>NUCLEOTIDE SEQUENCE</scope>
    <source>
        <strain evidence="11">CGMCC 1.12921</strain>
    </source>
</reference>
<proteinExistence type="inferred from homology"/>
<dbReference type="Proteomes" id="UP000613582">
    <property type="component" value="Unassembled WGS sequence"/>
</dbReference>
<accession>A0A8J2V7U3</accession>
<evidence type="ECO:0000256" key="7">
    <source>
        <dbReference type="ARBA" id="ARBA00023141"/>
    </source>
</evidence>
<dbReference type="Pfam" id="PF00697">
    <property type="entry name" value="PRAI"/>
    <property type="match status" value="1"/>
</dbReference>
<dbReference type="SUPFAM" id="SSF51366">
    <property type="entry name" value="Ribulose-phoshate binding barrel"/>
    <property type="match status" value="1"/>
</dbReference>
<dbReference type="Gene3D" id="3.20.20.70">
    <property type="entry name" value="Aldolase class I"/>
    <property type="match status" value="1"/>
</dbReference>
<feature type="domain" description="N-(5'phosphoribosyl) anthranilate isomerase (PRAI)" evidence="10">
    <location>
        <begin position="5"/>
        <end position="212"/>
    </location>
</feature>
<evidence type="ECO:0000259" key="10">
    <source>
        <dbReference type="Pfam" id="PF00697"/>
    </source>
</evidence>
<dbReference type="HAMAP" id="MF_00135">
    <property type="entry name" value="PRAI"/>
    <property type="match status" value="1"/>
</dbReference>
<evidence type="ECO:0000256" key="5">
    <source>
        <dbReference type="ARBA" id="ARBA00022605"/>
    </source>
</evidence>
<dbReference type="GO" id="GO:0000162">
    <property type="term" value="P:L-tryptophan biosynthetic process"/>
    <property type="evidence" value="ECO:0007669"/>
    <property type="project" value="UniProtKB-UniRule"/>
</dbReference>
<dbReference type="InterPro" id="IPR044643">
    <property type="entry name" value="TrpF_fam"/>
</dbReference>